<gene>
    <name evidence="2" type="ORF">NMS_2541</name>
</gene>
<evidence type="ECO:0000313" key="2">
    <source>
        <dbReference type="EMBL" id="BAO56550.1"/>
    </source>
</evidence>
<organism evidence="2 3">
    <name type="scientific">Nonlabens marinus S1-08</name>
    <dbReference type="NCBI Taxonomy" id="1454201"/>
    <lineage>
        <taxon>Bacteria</taxon>
        <taxon>Pseudomonadati</taxon>
        <taxon>Bacteroidota</taxon>
        <taxon>Flavobacteriia</taxon>
        <taxon>Flavobacteriales</taxon>
        <taxon>Flavobacteriaceae</taxon>
        <taxon>Nonlabens</taxon>
    </lineage>
</organism>
<dbReference type="PANTHER" id="PTHR30189">
    <property type="entry name" value="LPS-ASSEMBLY PROTEIN"/>
    <property type="match status" value="1"/>
</dbReference>
<dbReference type="InterPro" id="IPR045659">
    <property type="entry name" value="LptD_2"/>
</dbReference>
<dbReference type="HOGENOM" id="CLU_007637_0_0_10"/>
<dbReference type="KEGG" id="nmf:NMS_2541"/>
<protein>
    <recommendedName>
        <fullName evidence="1">LPS-assembly protein LptD central domain-containing protein</fullName>
    </recommendedName>
</protein>
<proteinExistence type="predicted"/>
<dbReference type="RefSeq" id="WP_231862395.1">
    <property type="nucleotide sequence ID" value="NZ_AP014548.1"/>
</dbReference>
<keyword evidence="3" id="KW-1185">Reference proteome</keyword>
<dbReference type="Proteomes" id="UP000031760">
    <property type="component" value="Chromosome"/>
</dbReference>
<evidence type="ECO:0000313" key="3">
    <source>
        <dbReference type="Proteomes" id="UP000031760"/>
    </source>
</evidence>
<dbReference type="GO" id="GO:0009279">
    <property type="term" value="C:cell outer membrane"/>
    <property type="evidence" value="ECO:0007669"/>
    <property type="project" value="TreeGrafter"/>
</dbReference>
<dbReference type="STRING" id="1454201.NMS_2541"/>
<dbReference type="GO" id="GO:1990351">
    <property type="term" value="C:transporter complex"/>
    <property type="evidence" value="ECO:0007669"/>
    <property type="project" value="TreeGrafter"/>
</dbReference>
<accession>W8VSV7</accession>
<dbReference type="InterPro" id="IPR050218">
    <property type="entry name" value="LptD"/>
</dbReference>
<dbReference type="AlphaFoldDB" id="W8VSV7"/>
<name>W8VSV7_9FLAO</name>
<dbReference type="PANTHER" id="PTHR30189:SF1">
    <property type="entry name" value="LPS-ASSEMBLY PROTEIN LPTD"/>
    <property type="match status" value="1"/>
</dbReference>
<sequence>MYSQELPITQRPIPKVVDTPTTEVTLPAEEAVQLIAEPAQDTTKPKAFLQYKLESNALGYSQLDRKKNIITLYDQALIIYGDIKLEAGKIIIDNNTGDVYAYGIVEDSTGNYVQKPVFTQGANVVEPDSIIFNKNTKKALTYNSKTAQGEFNVVAEITKKVNDSVFFMRNARFTTSKNPENPEYYFLARKIKFVPKKKIVTGLVNMYIADVPTPLGLPFAFFPMTTERRSGIIIPSFGNNNNQGYFLQNGGYYFAVNDYVDLTLLGDYFTNGSYGARVESNYRKRYKYNGSVRFLYEVSIQSERGFSDFRKSGRYNLNWQHSQDPNSNPNSRFSASVNLGSPDFYRNSFNQTNQSATLINNLSSSISYTKTFPGEPQVNLNTTVSVNQNVNTSQTTMKLPNFQGSVSRVYPFEPKVGAKKGIIENINLQYTVNAENTINSQDTEFFGPGFLDQARAGVQHTIPVATNFKIGYFSVSGNANYEETWVFDTVDQTSFFDENGTVRVQRDTINGFDSYRTYNYGASIGTTVYGQWNSKNKDSKVQAIRHILRPSVSYTANPSFDQYYERLLDESGEIISDEERFFSRFEGSIYSAPGRIYSSSLGFSVQNTLEAKVKDPENEDGELKKVQWIKSLNFDTAYNLAGDSLNWSPLNIRGVVPVFKDVDLQLNATLDPYALDNSNQRIDRFNIENGGSPFRLTNAGARFNFKLSNKDFIKGDSEEELGKVENETLRNGGRADDLFGDPIDPADGVYYEEEPAVEQEVDLKKSRYNFELPWTLNFAYTLNYNNTGRQNAITGNSIMVSGDLELSPRWSVGGNTGYDFVGDGISFTTIRFQRDLESFRMSFNWNPIGVNNSWFFFIGIKAGALSDIKYDQRKQPDPRF</sequence>
<evidence type="ECO:0000259" key="1">
    <source>
        <dbReference type="Pfam" id="PF19838"/>
    </source>
</evidence>
<feature type="domain" description="LPS-assembly protein LptD central" evidence="1">
    <location>
        <begin position="199"/>
        <end position="673"/>
    </location>
</feature>
<dbReference type="Pfam" id="PF19838">
    <property type="entry name" value="LptD_2"/>
    <property type="match status" value="1"/>
</dbReference>
<dbReference type="EMBL" id="AP014548">
    <property type="protein sequence ID" value="BAO56550.1"/>
    <property type="molecule type" value="Genomic_DNA"/>
</dbReference>
<reference evidence="2 3" key="1">
    <citation type="journal article" date="2014" name="Proc. Natl. Acad. Sci. U.S.A.">
        <title>Functional characterization of flavobacteria rhodopsins reveals a unique class of light-driven chloride pump in bacteria.</title>
        <authorList>
            <person name="Yoshizawa S."/>
            <person name="Kumagai Y."/>
            <person name="Kim H."/>
            <person name="Ogura Y."/>
            <person name="Hayashi T."/>
            <person name="Iwasaki W."/>
            <person name="DeLong E.F."/>
            <person name="Kogure K."/>
        </authorList>
    </citation>
    <scope>NUCLEOTIDE SEQUENCE [LARGE SCALE GENOMIC DNA]</scope>
    <source>
        <strain evidence="2 3">S1-08</strain>
    </source>
</reference>